<dbReference type="InterPro" id="IPR023394">
    <property type="entry name" value="Sec7_C_sf"/>
</dbReference>
<dbReference type="SMART" id="SM00222">
    <property type="entry name" value="Sec7"/>
    <property type="match status" value="1"/>
</dbReference>
<reference evidence="4 5" key="1">
    <citation type="submission" date="2016-07" db="EMBL/GenBank/DDBJ databases">
        <title>Pervasive Adenine N6-methylation of Active Genes in Fungi.</title>
        <authorList>
            <consortium name="DOE Joint Genome Institute"/>
            <person name="Mondo S.J."/>
            <person name="Dannebaum R.O."/>
            <person name="Kuo R.C."/>
            <person name="Labutti K."/>
            <person name="Haridas S."/>
            <person name="Kuo A."/>
            <person name="Salamov A."/>
            <person name="Ahrendt S.R."/>
            <person name="Lipzen A."/>
            <person name="Sullivan W."/>
            <person name="Andreopoulos W.B."/>
            <person name="Clum A."/>
            <person name="Lindquist E."/>
            <person name="Daum C."/>
            <person name="Ramamoorthy G.K."/>
            <person name="Gryganskyi A."/>
            <person name="Culley D."/>
            <person name="Magnuson J.K."/>
            <person name="James T.Y."/>
            <person name="O'Malley M.A."/>
            <person name="Stajich J.E."/>
            <person name="Spatafora J.W."/>
            <person name="Visel A."/>
            <person name="Grigoriev I.V."/>
        </authorList>
    </citation>
    <scope>NUCLEOTIDE SEQUENCE [LARGE SCALE GENOMIC DNA]</scope>
    <source>
        <strain evidence="4 5">NRRL 3301</strain>
    </source>
</reference>
<dbReference type="PANTHER" id="PTHR10663">
    <property type="entry name" value="GUANYL-NUCLEOTIDE EXCHANGE FACTOR"/>
    <property type="match status" value="1"/>
</dbReference>
<dbReference type="GO" id="GO:0032012">
    <property type="term" value="P:regulation of ARF protein signal transduction"/>
    <property type="evidence" value="ECO:0007669"/>
    <property type="project" value="InterPro"/>
</dbReference>
<gene>
    <name evidence="4" type="ORF">DM01DRAFT_1339169</name>
</gene>
<evidence type="ECO:0000313" key="4">
    <source>
        <dbReference type="EMBL" id="ORX47150.1"/>
    </source>
</evidence>
<proteinExistence type="predicted"/>
<feature type="compositionally biased region" description="Low complexity" evidence="1">
    <location>
        <begin position="593"/>
        <end position="622"/>
    </location>
</feature>
<dbReference type="PROSITE" id="PS50003">
    <property type="entry name" value="PH_DOMAIN"/>
    <property type="match status" value="1"/>
</dbReference>
<dbReference type="SUPFAM" id="SSF48425">
    <property type="entry name" value="Sec7 domain"/>
    <property type="match status" value="1"/>
</dbReference>
<dbReference type="Proteomes" id="UP000242146">
    <property type="component" value="Unassembled WGS sequence"/>
</dbReference>
<dbReference type="InterPro" id="IPR001849">
    <property type="entry name" value="PH_domain"/>
</dbReference>
<dbReference type="Pfam" id="PF15410">
    <property type="entry name" value="PH_9"/>
    <property type="match status" value="1"/>
</dbReference>
<organism evidence="4 5">
    <name type="scientific">Hesseltinella vesiculosa</name>
    <dbReference type="NCBI Taxonomy" id="101127"/>
    <lineage>
        <taxon>Eukaryota</taxon>
        <taxon>Fungi</taxon>
        <taxon>Fungi incertae sedis</taxon>
        <taxon>Mucoromycota</taxon>
        <taxon>Mucoromycotina</taxon>
        <taxon>Mucoromycetes</taxon>
        <taxon>Mucorales</taxon>
        <taxon>Cunninghamellaceae</taxon>
        <taxon>Hesseltinella</taxon>
    </lineage>
</organism>
<keyword evidence="5" id="KW-1185">Reference proteome</keyword>
<dbReference type="Gene3D" id="2.30.29.30">
    <property type="entry name" value="Pleckstrin-homology domain (PH domain)/Phosphotyrosine-binding domain (PTB)"/>
    <property type="match status" value="2"/>
</dbReference>
<protein>
    <recommendedName>
        <fullName evidence="6">SEC7 domain-containing protein</fullName>
    </recommendedName>
</protein>
<feature type="region of interest" description="Disordered" evidence="1">
    <location>
        <begin position="288"/>
        <end position="383"/>
    </location>
</feature>
<accession>A0A1X2G7M6</accession>
<evidence type="ECO:0000259" key="3">
    <source>
        <dbReference type="PROSITE" id="PS50190"/>
    </source>
</evidence>
<dbReference type="InterPro" id="IPR035999">
    <property type="entry name" value="Sec7_dom_sf"/>
</dbReference>
<dbReference type="InterPro" id="IPR011993">
    <property type="entry name" value="PH-like_dom_sf"/>
</dbReference>
<feature type="region of interest" description="Disordered" evidence="1">
    <location>
        <begin position="593"/>
        <end position="742"/>
    </location>
</feature>
<comment type="caution">
    <text evidence="4">The sequence shown here is derived from an EMBL/GenBank/DDBJ whole genome shotgun (WGS) entry which is preliminary data.</text>
</comment>
<dbReference type="GO" id="GO:0005085">
    <property type="term" value="F:guanyl-nucleotide exchange factor activity"/>
    <property type="evidence" value="ECO:0007669"/>
    <property type="project" value="InterPro"/>
</dbReference>
<dbReference type="InterPro" id="IPR041681">
    <property type="entry name" value="PH_9"/>
</dbReference>
<feature type="compositionally biased region" description="Low complexity" evidence="1">
    <location>
        <begin position="310"/>
        <end position="324"/>
    </location>
</feature>
<feature type="compositionally biased region" description="Acidic residues" evidence="1">
    <location>
        <begin position="708"/>
        <end position="718"/>
    </location>
</feature>
<evidence type="ECO:0000313" key="5">
    <source>
        <dbReference type="Proteomes" id="UP000242146"/>
    </source>
</evidence>
<dbReference type="Pfam" id="PF01369">
    <property type="entry name" value="Sec7"/>
    <property type="match status" value="1"/>
</dbReference>
<dbReference type="AlphaFoldDB" id="A0A1X2G7M6"/>
<sequence>MAGPGPEANTETNESSFSTQLAQYDFKDDAIDTALRKLLAKVSLPKEAQQIDRAMEDFAKHYHACNPRLADGPDPIYAVAFSILLLHTDAHNKNVKRKMTKDTFIMRTRVIEGGETVASEILDVMYDNIVASEFTRFDQDLPTHQDKSLSWFKKTPEDFLQDLYPRLDKLMAATNPYTFKLTAKHSVLPLTTIHACIDSAMPLALAGVRTRQQDASSASSAYSTRVYKAGILDRKYDLGLGGKRTTTRSWRPCGIILNGSQLMFFGDLGTFQTWLDDSYQQRLQALDLSDPTKDDDGDFEGSQGSRLSHPTTPDSLVSTLSSPTSPQPPPVAVSQFPSGSTSSSSLVSPTTSSIAPSTTVTLSSSTSLTTSSPAMSMSSPPSSLQLRPVQIVSLQDAICLYDESYQKYPHVFRLMTSDGQQFLLHGESMEQVDDWVQKINYVAAVKTTGVRFSRPSQWQPKREAKAKAKILALSEAWMEVQRRLDKENQLRHQLLVQLPLQKATKDRIMQFAEHVGQRLTRLQIRVRRFECYREIIERELVVYHQQLQHPQHPSASASATPSHSRLLPQRYHPVRKFSAPLPFYANLHPMALASSTDPVSSSSPSSPASPSQDTDPASSTDDNPSPSIPDRSSSLMVGPFPFTPSTSSSTPPSSHNSSMPAQESAPPKRDEDEGFIIVTPRILEIQRRRRSQSNPDSPKSPAGSLLQDDNDDDDDGDDINYPLLLPNKQRLHSESATADDDR</sequence>
<feature type="compositionally biased region" description="Low complexity" evidence="1">
    <location>
        <begin position="332"/>
        <end position="383"/>
    </location>
</feature>
<dbReference type="PROSITE" id="PS50190">
    <property type="entry name" value="SEC7"/>
    <property type="match status" value="1"/>
</dbReference>
<dbReference type="STRING" id="101127.A0A1X2G7M6"/>
<evidence type="ECO:0008006" key="6">
    <source>
        <dbReference type="Google" id="ProtNLM"/>
    </source>
</evidence>
<evidence type="ECO:0000256" key="1">
    <source>
        <dbReference type="SAM" id="MobiDB-lite"/>
    </source>
</evidence>
<dbReference type="EMBL" id="MCGT01000034">
    <property type="protein sequence ID" value="ORX47150.1"/>
    <property type="molecule type" value="Genomic_DNA"/>
</dbReference>
<dbReference type="InterPro" id="IPR000904">
    <property type="entry name" value="Sec7_dom"/>
</dbReference>
<feature type="domain" description="PH" evidence="2">
    <location>
        <begin position="225"/>
        <end position="444"/>
    </location>
</feature>
<feature type="domain" description="SEC7" evidence="3">
    <location>
        <begin position="5"/>
        <end position="132"/>
    </location>
</feature>
<feature type="compositionally biased region" description="Low complexity" evidence="1">
    <location>
        <begin position="639"/>
        <end position="654"/>
    </location>
</feature>
<evidence type="ECO:0000259" key="2">
    <source>
        <dbReference type="PROSITE" id="PS50003"/>
    </source>
</evidence>
<dbReference type="Gene3D" id="1.10.1000.11">
    <property type="entry name" value="Arf Nucleotide-binding Site Opener,domain 2"/>
    <property type="match status" value="1"/>
</dbReference>
<dbReference type="FunFam" id="1.10.1000.11:FF:000002">
    <property type="entry name" value="Cytohesin 1"/>
    <property type="match status" value="1"/>
</dbReference>
<name>A0A1X2G7M6_9FUNG</name>
<dbReference type="SUPFAM" id="SSF50729">
    <property type="entry name" value="PH domain-like"/>
    <property type="match status" value="1"/>
</dbReference>
<dbReference type="PANTHER" id="PTHR10663:SF405">
    <property type="entry name" value="ARF GUANINE NUCLEOTIDE EXCHANGE FACTOR SYT1"/>
    <property type="match status" value="1"/>
</dbReference>
<dbReference type="SMART" id="SM00233">
    <property type="entry name" value="PH"/>
    <property type="match status" value="1"/>
</dbReference>
<dbReference type="OrthoDB" id="430364at2759"/>